<reference evidence="1 2" key="1">
    <citation type="journal article" date="2016" name="Nat. Commun.">
        <title>Thousands of microbial genomes shed light on interconnected biogeochemical processes in an aquifer system.</title>
        <authorList>
            <person name="Anantharaman K."/>
            <person name="Brown C.T."/>
            <person name="Hug L.A."/>
            <person name="Sharon I."/>
            <person name="Castelle C.J."/>
            <person name="Probst A.J."/>
            <person name="Thomas B.C."/>
            <person name="Singh A."/>
            <person name="Wilkins M.J."/>
            <person name="Karaoz U."/>
            <person name="Brodie E.L."/>
            <person name="Williams K.H."/>
            <person name="Hubbard S.S."/>
            <person name="Banfield J.F."/>
        </authorList>
    </citation>
    <scope>NUCLEOTIDE SEQUENCE [LARGE SCALE GENOMIC DNA]</scope>
</reference>
<proteinExistence type="predicted"/>
<gene>
    <name evidence="1" type="ORF">A3B13_00400</name>
</gene>
<evidence type="ECO:0000313" key="2">
    <source>
        <dbReference type="Proteomes" id="UP000176287"/>
    </source>
</evidence>
<dbReference type="AlphaFoldDB" id="A0A1G2CJ75"/>
<comment type="caution">
    <text evidence="1">The sequence shown here is derived from an EMBL/GenBank/DDBJ whole genome shotgun (WGS) entry which is preliminary data.</text>
</comment>
<dbReference type="EMBL" id="MHKZ01000012">
    <property type="protein sequence ID" value="OGZ00790.1"/>
    <property type="molecule type" value="Genomic_DNA"/>
</dbReference>
<sequence length="180" mass="20343">MNTQPQLAQASAAPAESFFRDIGGIVIKLPGLPRPTFDDEHHGLEDASPVDPVELLIGTVIQEGEQYRIDSAEYARRIVSIGGIFGGLQQAIFLVENQDSRPEFVKIFKKVYEDEPVVYSRPYMDFLGFIRRTKDGNRFCPRIGITYAERLFLGWTWLDRGCRISGYIAVARPLVHVIAR</sequence>
<organism evidence="1 2">
    <name type="scientific">Candidatus Liptonbacteria bacterium RIFCSPLOWO2_01_FULL_45_15</name>
    <dbReference type="NCBI Taxonomy" id="1798649"/>
    <lineage>
        <taxon>Bacteria</taxon>
        <taxon>Candidatus Liptoniibacteriota</taxon>
    </lineage>
</organism>
<accession>A0A1G2CJ75</accession>
<dbReference type="STRING" id="1798649.A3B13_00400"/>
<name>A0A1G2CJ75_9BACT</name>
<dbReference type="Proteomes" id="UP000176287">
    <property type="component" value="Unassembled WGS sequence"/>
</dbReference>
<protein>
    <submittedName>
        <fullName evidence="1">Uncharacterized protein</fullName>
    </submittedName>
</protein>
<evidence type="ECO:0000313" key="1">
    <source>
        <dbReference type="EMBL" id="OGZ00790.1"/>
    </source>
</evidence>